<dbReference type="SUPFAM" id="SSF64288">
    <property type="entry name" value="Chorismate lyase-like"/>
    <property type="match status" value="1"/>
</dbReference>
<dbReference type="InterPro" id="IPR028978">
    <property type="entry name" value="Chorismate_lyase_/UTRA_dom_sf"/>
</dbReference>
<sequence length="249" mass="28138">MVYTKDWYRCRVTASAEPRVLKHQVVRAQLDRMLDGMQVGDPFPAEREIAEKFAVARETVRQALRELLLAGRVERRGRTTVVARPKIQQPLAMGSYTEAAKQQGLSAGRVLVGWTDLEADDVLADQLGIAVGDPILQLERVLITDGVRVGLETTKLPAARYPGLRESFDYEASLYAEIRSRGIRFERTVDTIETTLPDSRESALLTVDIRTPMFLLNRLSYDQRGVAIEQRRSLYRGDRMTFTAVMRAP</sequence>
<keyword evidence="3" id="KW-0804">Transcription</keyword>
<dbReference type="GO" id="GO:0003700">
    <property type="term" value="F:DNA-binding transcription factor activity"/>
    <property type="evidence" value="ECO:0007669"/>
    <property type="project" value="InterPro"/>
</dbReference>
<keyword evidence="1" id="KW-0805">Transcription regulation</keyword>
<dbReference type="SMART" id="SM00866">
    <property type="entry name" value="UTRA"/>
    <property type="match status" value="1"/>
</dbReference>
<dbReference type="InterPro" id="IPR000524">
    <property type="entry name" value="Tscrpt_reg_HTH_GntR"/>
</dbReference>
<dbReference type="InterPro" id="IPR036390">
    <property type="entry name" value="WH_DNA-bd_sf"/>
</dbReference>
<reference evidence="5" key="1">
    <citation type="submission" date="2023-03" db="EMBL/GenBank/DDBJ databases">
        <title>Draft genome sequence of a Mycolicibacterium mageritense strain H4_3_1 isolated from a hybrid biological-inorganic system reactor.</title>
        <authorList>
            <person name="Feng X."/>
            <person name="Kazama D."/>
            <person name="Sato K."/>
            <person name="Kobayashi H."/>
        </authorList>
    </citation>
    <scope>NUCLEOTIDE SEQUENCE</scope>
    <source>
        <strain evidence="5">H4_3_1</strain>
    </source>
</reference>
<dbReference type="Pfam" id="PF00392">
    <property type="entry name" value="GntR"/>
    <property type="match status" value="1"/>
</dbReference>
<keyword evidence="2" id="KW-0238">DNA-binding</keyword>
<dbReference type="SUPFAM" id="SSF46785">
    <property type="entry name" value="Winged helix' DNA-binding domain"/>
    <property type="match status" value="1"/>
</dbReference>
<dbReference type="Gene3D" id="1.10.10.10">
    <property type="entry name" value="Winged helix-like DNA-binding domain superfamily/Winged helix DNA-binding domain"/>
    <property type="match status" value="1"/>
</dbReference>
<dbReference type="GO" id="GO:0003677">
    <property type="term" value="F:DNA binding"/>
    <property type="evidence" value="ECO:0007669"/>
    <property type="project" value="UniProtKB-KW"/>
</dbReference>
<dbReference type="SMART" id="SM00345">
    <property type="entry name" value="HTH_GNTR"/>
    <property type="match status" value="1"/>
</dbReference>
<evidence type="ECO:0000313" key="6">
    <source>
        <dbReference type="Proteomes" id="UP001241092"/>
    </source>
</evidence>
<dbReference type="PRINTS" id="PR00035">
    <property type="entry name" value="HTHGNTR"/>
</dbReference>
<feature type="domain" description="HTH gntR-type" evidence="4">
    <location>
        <begin position="19"/>
        <end position="85"/>
    </location>
</feature>
<dbReference type="PANTHER" id="PTHR44846">
    <property type="entry name" value="MANNOSYL-D-GLYCERATE TRANSPORT/METABOLISM SYSTEM REPRESSOR MNGR-RELATED"/>
    <property type="match status" value="1"/>
</dbReference>
<gene>
    <name evidence="5" type="primary">phnF_2</name>
    <name evidence="5" type="ORF">hbim_03093</name>
</gene>
<evidence type="ECO:0000256" key="1">
    <source>
        <dbReference type="ARBA" id="ARBA00023015"/>
    </source>
</evidence>
<accession>A0AAI8XNR0</accession>
<dbReference type="EMBL" id="AP027452">
    <property type="protein sequence ID" value="BDY29157.1"/>
    <property type="molecule type" value="Genomic_DNA"/>
</dbReference>
<dbReference type="GO" id="GO:0045892">
    <property type="term" value="P:negative regulation of DNA-templated transcription"/>
    <property type="evidence" value="ECO:0007669"/>
    <property type="project" value="TreeGrafter"/>
</dbReference>
<dbReference type="AlphaFoldDB" id="A0AAI8XNR0"/>
<evidence type="ECO:0000256" key="2">
    <source>
        <dbReference type="ARBA" id="ARBA00023125"/>
    </source>
</evidence>
<protein>
    <submittedName>
        <fullName evidence="5">HTH-type transcriptional repressor PhnF</fullName>
    </submittedName>
</protein>
<evidence type="ECO:0000313" key="5">
    <source>
        <dbReference type="EMBL" id="BDY29157.1"/>
    </source>
</evidence>
<organism evidence="5 6">
    <name type="scientific">Mycolicibacterium mageritense</name>
    <name type="common">Mycobacterium mageritense</name>
    <dbReference type="NCBI Taxonomy" id="53462"/>
    <lineage>
        <taxon>Bacteria</taxon>
        <taxon>Bacillati</taxon>
        <taxon>Actinomycetota</taxon>
        <taxon>Actinomycetes</taxon>
        <taxon>Mycobacteriales</taxon>
        <taxon>Mycobacteriaceae</taxon>
        <taxon>Mycolicibacterium</taxon>
    </lineage>
</organism>
<dbReference type="PANTHER" id="PTHR44846:SF1">
    <property type="entry name" value="MANNOSYL-D-GLYCERATE TRANSPORT_METABOLISM SYSTEM REPRESSOR MNGR-RELATED"/>
    <property type="match status" value="1"/>
</dbReference>
<name>A0AAI8XNR0_MYCME</name>
<dbReference type="InterPro" id="IPR050679">
    <property type="entry name" value="Bact_HTH_transcr_reg"/>
</dbReference>
<dbReference type="Gene3D" id="3.40.1410.10">
    <property type="entry name" value="Chorismate lyase-like"/>
    <property type="match status" value="1"/>
</dbReference>
<dbReference type="InterPro" id="IPR036388">
    <property type="entry name" value="WH-like_DNA-bd_sf"/>
</dbReference>
<dbReference type="Pfam" id="PF07702">
    <property type="entry name" value="UTRA"/>
    <property type="match status" value="1"/>
</dbReference>
<dbReference type="InterPro" id="IPR011663">
    <property type="entry name" value="UTRA"/>
</dbReference>
<evidence type="ECO:0000256" key="3">
    <source>
        <dbReference type="ARBA" id="ARBA00023163"/>
    </source>
</evidence>
<evidence type="ECO:0000259" key="4">
    <source>
        <dbReference type="PROSITE" id="PS50949"/>
    </source>
</evidence>
<dbReference type="Proteomes" id="UP001241092">
    <property type="component" value="Chromosome"/>
</dbReference>
<proteinExistence type="predicted"/>
<dbReference type="PROSITE" id="PS50949">
    <property type="entry name" value="HTH_GNTR"/>
    <property type="match status" value="1"/>
</dbReference>